<dbReference type="PANTHER" id="PTHR43464">
    <property type="entry name" value="METHYLTRANSFERASE"/>
    <property type="match status" value="1"/>
</dbReference>
<dbReference type="AlphaFoldDB" id="A0A4U6X0I8"/>
<dbReference type="InterPro" id="IPR029063">
    <property type="entry name" value="SAM-dependent_MTases_sf"/>
</dbReference>
<evidence type="ECO:0000313" key="5">
    <source>
        <dbReference type="Proteomes" id="UP000310108"/>
    </source>
</evidence>
<organism evidence="4 5">
    <name type="scientific">Colletotrichum tanaceti</name>
    <dbReference type="NCBI Taxonomy" id="1306861"/>
    <lineage>
        <taxon>Eukaryota</taxon>
        <taxon>Fungi</taxon>
        <taxon>Dikarya</taxon>
        <taxon>Ascomycota</taxon>
        <taxon>Pezizomycotina</taxon>
        <taxon>Sordariomycetes</taxon>
        <taxon>Hypocreomycetidae</taxon>
        <taxon>Glomerellales</taxon>
        <taxon>Glomerellaceae</taxon>
        <taxon>Colletotrichum</taxon>
        <taxon>Colletotrichum destructivum species complex</taxon>
    </lineage>
</organism>
<dbReference type="Proteomes" id="UP000310108">
    <property type="component" value="Unassembled WGS sequence"/>
</dbReference>
<evidence type="ECO:0008006" key="6">
    <source>
        <dbReference type="Google" id="ProtNLM"/>
    </source>
</evidence>
<reference evidence="4 5" key="1">
    <citation type="journal article" date="2019" name="PLoS ONE">
        <title>Comparative genome analysis indicates high evolutionary potential of pathogenicity genes in Colletotrichum tanaceti.</title>
        <authorList>
            <person name="Lelwala R.V."/>
            <person name="Korhonen P.K."/>
            <person name="Young N.D."/>
            <person name="Scott J.B."/>
            <person name="Ades P.A."/>
            <person name="Gasser R.B."/>
            <person name="Taylor P.W.J."/>
        </authorList>
    </citation>
    <scope>NUCLEOTIDE SEQUENCE [LARGE SCALE GENOMIC DNA]</scope>
    <source>
        <strain evidence="4">BRIP57314</strain>
    </source>
</reference>
<evidence type="ECO:0000313" key="4">
    <source>
        <dbReference type="EMBL" id="TKW48878.1"/>
    </source>
</evidence>
<dbReference type="EMBL" id="PJEX01000684">
    <property type="protein sequence ID" value="TKW48878.1"/>
    <property type="molecule type" value="Genomic_DNA"/>
</dbReference>
<name>A0A4U6X0I8_9PEZI</name>
<dbReference type="GO" id="GO:0032259">
    <property type="term" value="P:methylation"/>
    <property type="evidence" value="ECO:0007669"/>
    <property type="project" value="UniProtKB-KW"/>
</dbReference>
<evidence type="ECO:0000256" key="1">
    <source>
        <dbReference type="ARBA" id="ARBA00022603"/>
    </source>
</evidence>
<dbReference type="SUPFAM" id="SSF53335">
    <property type="entry name" value="S-adenosyl-L-methionine-dependent methyltransferases"/>
    <property type="match status" value="1"/>
</dbReference>
<keyword evidence="5" id="KW-1185">Reference proteome</keyword>
<accession>A0A4U6X0I8</accession>
<dbReference type="OrthoDB" id="8300214at2759"/>
<dbReference type="CDD" id="cd02440">
    <property type="entry name" value="AdoMet_MTases"/>
    <property type="match status" value="1"/>
</dbReference>
<keyword evidence="3" id="KW-0949">S-adenosyl-L-methionine</keyword>
<dbReference type="PANTHER" id="PTHR43464:SF19">
    <property type="entry name" value="UBIQUINONE BIOSYNTHESIS O-METHYLTRANSFERASE, MITOCHONDRIAL"/>
    <property type="match status" value="1"/>
</dbReference>
<gene>
    <name evidence="4" type="ORF">CTA1_9836</name>
</gene>
<keyword evidence="1" id="KW-0489">Methyltransferase</keyword>
<dbReference type="STRING" id="1306861.A0A4U6X0I8"/>
<protein>
    <recommendedName>
        <fullName evidence="6">Methyltransferase domain-containing protein</fullName>
    </recommendedName>
</protein>
<dbReference type="Pfam" id="PF13489">
    <property type="entry name" value="Methyltransf_23"/>
    <property type="match status" value="1"/>
</dbReference>
<dbReference type="GO" id="GO:0010420">
    <property type="term" value="F:polyprenyldihydroxybenzoate methyltransferase activity"/>
    <property type="evidence" value="ECO:0007669"/>
    <property type="project" value="TreeGrafter"/>
</dbReference>
<keyword evidence="2" id="KW-0808">Transferase</keyword>
<dbReference type="GO" id="GO:0005739">
    <property type="term" value="C:mitochondrion"/>
    <property type="evidence" value="ECO:0007669"/>
    <property type="project" value="TreeGrafter"/>
</dbReference>
<sequence>MAANISLRPAEELVACLLELPDNPDRKHDVAALLHRQQLVRLWKIQPGSRVLEIGPGQGDLTVVLADAVGPQGLVVGVDPAPLDEGTPTYRSARAHVLASAVGGQIEFVPAYPVAYLTAAAARGAKFDFVVLGHCIWYFSHPTMLPDMLAQVRHMGTGAVLIAEYSLSTTHSNAFPHLLAALAVNALESFRDETSKRNIRCVMTPLQIITIAEQQGFVLVKEDVVVPAEAQRDGWREVLMALKGKSFARHVEEVDVDSKVKTMLLGMRDALAASVAVSGLDSIRNMDVWVARFETVDITAMY</sequence>
<proteinExistence type="predicted"/>
<comment type="caution">
    <text evidence="4">The sequence shown here is derived from an EMBL/GenBank/DDBJ whole genome shotgun (WGS) entry which is preliminary data.</text>
</comment>
<evidence type="ECO:0000256" key="2">
    <source>
        <dbReference type="ARBA" id="ARBA00022679"/>
    </source>
</evidence>
<dbReference type="Gene3D" id="3.40.50.150">
    <property type="entry name" value="Vaccinia Virus protein VP39"/>
    <property type="match status" value="1"/>
</dbReference>
<evidence type="ECO:0000256" key="3">
    <source>
        <dbReference type="ARBA" id="ARBA00022691"/>
    </source>
</evidence>